<protein>
    <submittedName>
        <fullName evidence="1">Uncharacterized protein</fullName>
    </submittedName>
</protein>
<name>A0A9P0L958_ACAOB</name>
<dbReference type="Proteomes" id="UP001152888">
    <property type="component" value="Unassembled WGS sequence"/>
</dbReference>
<gene>
    <name evidence="1" type="ORF">ACAOBT_LOCUS21529</name>
</gene>
<evidence type="ECO:0000313" key="1">
    <source>
        <dbReference type="EMBL" id="CAH1993478.1"/>
    </source>
</evidence>
<dbReference type="AlphaFoldDB" id="A0A9P0L958"/>
<accession>A0A9P0L958</accession>
<sequence length="65" mass="7179">MVEELVIMQAISGSDFSIVFEMSTKAYVINIETTGFYSELNISLENLALSVRFLPVAVICCCHTS</sequence>
<keyword evidence="2" id="KW-1185">Reference proteome</keyword>
<dbReference type="EMBL" id="CAKOFQ010007173">
    <property type="protein sequence ID" value="CAH1993478.1"/>
    <property type="molecule type" value="Genomic_DNA"/>
</dbReference>
<evidence type="ECO:0000313" key="2">
    <source>
        <dbReference type="Proteomes" id="UP001152888"/>
    </source>
</evidence>
<organism evidence="1 2">
    <name type="scientific">Acanthoscelides obtectus</name>
    <name type="common">Bean weevil</name>
    <name type="synonym">Bruchus obtectus</name>
    <dbReference type="NCBI Taxonomy" id="200917"/>
    <lineage>
        <taxon>Eukaryota</taxon>
        <taxon>Metazoa</taxon>
        <taxon>Ecdysozoa</taxon>
        <taxon>Arthropoda</taxon>
        <taxon>Hexapoda</taxon>
        <taxon>Insecta</taxon>
        <taxon>Pterygota</taxon>
        <taxon>Neoptera</taxon>
        <taxon>Endopterygota</taxon>
        <taxon>Coleoptera</taxon>
        <taxon>Polyphaga</taxon>
        <taxon>Cucujiformia</taxon>
        <taxon>Chrysomeloidea</taxon>
        <taxon>Chrysomelidae</taxon>
        <taxon>Bruchinae</taxon>
        <taxon>Bruchini</taxon>
        <taxon>Acanthoscelides</taxon>
    </lineage>
</organism>
<proteinExistence type="predicted"/>
<reference evidence="1" key="1">
    <citation type="submission" date="2022-03" db="EMBL/GenBank/DDBJ databases">
        <authorList>
            <person name="Sayadi A."/>
        </authorList>
    </citation>
    <scope>NUCLEOTIDE SEQUENCE</scope>
</reference>
<comment type="caution">
    <text evidence="1">The sequence shown here is derived from an EMBL/GenBank/DDBJ whole genome shotgun (WGS) entry which is preliminary data.</text>
</comment>